<dbReference type="PROSITE" id="PS51257">
    <property type="entry name" value="PROKAR_LIPOPROTEIN"/>
    <property type="match status" value="1"/>
</dbReference>
<dbReference type="AlphaFoldDB" id="A0A919YKP3"/>
<protein>
    <recommendedName>
        <fullName evidence="4">DUF2627 domain-containing protein</fullName>
    </recommendedName>
</protein>
<keyword evidence="1" id="KW-0472">Membrane</keyword>
<evidence type="ECO:0000313" key="2">
    <source>
        <dbReference type="EMBL" id="GIP15225.1"/>
    </source>
</evidence>
<reference evidence="2" key="1">
    <citation type="submission" date="2021-03" db="EMBL/GenBank/DDBJ databases">
        <title>Antimicrobial resistance genes in bacteria isolated from Japanese honey, and their potential for conferring macrolide and lincosamide resistance in the American foulbrood pathogen Paenibacillus larvae.</title>
        <authorList>
            <person name="Okamoto M."/>
            <person name="Kumagai M."/>
            <person name="Kanamori H."/>
            <person name="Takamatsu D."/>
        </authorList>
    </citation>
    <scope>NUCLEOTIDE SEQUENCE</scope>
    <source>
        <strain evidence="2">J40TS1</strain>
    </source>
</reference>
<evidence type="ECO:0008006" key="4">
    <source>
        <dbReference type="Google" id="ProtNLM"/>
    </source>
</evidence>
<feature type="transmembrane region" description="Helical" evidence="1">
    <location>
        <begin position="7"/>
        <end position="26"/>
    </location>
</feature>
<dbReference type="RefSeq" id="WP_213513451.1">
    <property type="nucleotide sequence ID" value="NZ_BOSE01000001.1"/>
</dbReference>
<comment type="caution">
    <text evidence="2">The sequence shown here is derived from an EMBL/GenBank/DDBJ whole genome shotgun (WGS) entry which is preliminary data.</text>
</comment>
<keyword evidence="1" id="KW-1133">Transmembrane helix</keyword>
<accession>A0A919YKP3</accession>
<keyword evidence="1" id="KW-0812">Transmembrane</keyword>
<evidence type="ECO:0000256" key="1">
    <source>
        <dbReference type="SAM" id="Phobius"/>
    </source>
</evidence>
<evidence type="ECO:0000313" key="3">
    <source>
        <dbReference type="Proteomes" id="UP000683139"/>
    </source>
</evidence>
<dbReference type="Pfam" id="PF11118">
    <property type="entry name" value="DUF2627"/>
    <property type="match status" value="1"/>
</dbReference>
<organism evidence="2 3">
    <name type="scientific">Paenibacillus montaniterrae</name>
    <dbReference type="NCBI Taxonomy" id="429341"/>
    <lineage>
        <taxon>Bacteria</taxon>
        <taxon>Bacillati</taxon>
        <taxon>Bacillota</taxon>
        <taxon>Bacilli</taxon>
        <taxon>Bacillales</taxon>
        <taxon>Paenibacillaceae</taxon>
        <taxon>Paenibacillus</taxon>
    </lineage>
</organism>
<gene>
    <name evidence="2" type="primary">yqzF</name>
    <name evidence="2" type="ORF">J40TS1_08670</name>
</gene>
<sequence>MKLITQRLIAILLLVIPGIVACFGFLKMKDSLFLYWSSFGDDAVRSSFEWGKFLLGLIMFAAGAGFIAGWTFYRDRKRNYVAPRFKEKRNKPPKPTRAKQQ</sequence>
<proteinExistence type="predicted"/>
<dbReference type="EMBL" id="BOSE01000001">
    <property type="protein sequence ID" value="GIP15225.1"/>
    <property type="molecule type" value="Genomic_DNA"/>
</dbReference>
<feature type="transmembrane region" description="Helical" evidence="1">
    <location>
        <begin position="53"/>
        <end position="73"/>
    </location>
</feature>
<dbReference type="Proteomes" id="UP000683139">
    <property type="component" value="Unassembled WGS sequence"/>
</dbReference>
<keyword evidence="3" id="KW-1185">Reference proteome</keyword>
<dbReference type="InterPro" id="IPR020138">
    <property type="entry name" value="Uncharacterised_YqzF"/>
</dbReference>
<name>A0A919YKP3_9BACL</name>